<sequence>WDLVDDGFTEPTIQVAYNVVSQYEKKLLNENRKTDCNAFLIIQQAIDELILLVVAVTKCSKQASH</sequence>
<organism evidence="1 2">
    <name type="scientific">Taxus chinensis</name>
    <name type="common">Chinese yew</name>
    <name type="synonym">Taxus wallichiana var. chinensis</name>
    <dbReference type="NCBI Taxonomy" id="29808"/>
    <lineage>
        <taxon>Eukaryota</taxon>
        <taxon>Viridiplantae</taxon>
        <taxon>Streptophyta</taxon>
        <taxon>Embryophyta</taxon>
        <taxon>Tracheophyta</taxon>
        <taxon>Spermatophyta</taxon>
        <taxon>Pinopsida</taxon>
        <taxon>Pinidae</taxon>
        <taxon>Conifers II</taxon>
        <taxon>Cupressales</taxon>
        <taxon>Taxaceae</taxon>
        <taxon>Taxus</taxon>
    </lineage>
</organism>
<accession>A0AA38CNU3</accession>
<dbReference type="EMBL" id="JAHRHJ020000009">
    <property type="protein sequence ID" value="KAH9300802.1"/>
    <property type="molecule type" value="Genomic_DNA"/>
</dbReference>
<dbReference type="AlphaFoldDB" id="A0AA38CNU3"/>
<feature type="non-terminal residue" evidence="1">
    <location>
        <position position="65"/>
    </location>
</feature>
<comment type="caution">
    <text evidence="1">The sequence shown here is derived from an EMBL/GenBank/DDBJ whole genome shotgun (WGS) entry which is preliminary data.</text>
</comment>
<protein>
    <submittedName>
        <fullName evidence="1">Uncharacterized protein</fullName>
    </submittedName>
</protein>
<name>A0AA38CNU3_TAXCH</name>
<reference evidence="1 2" key="1">
    <citation type="journal article" date="2021" name="Nat. Plants">
        <title>The Taxus genome provides insights into paclitaxel biosynthesis.</title>
        <authorList>
            <person name="Xiong X."/>
            <person name="Gou J."/>
            <person name="Liao Q."/>
            <person name="Li Y."/>
            <person name="Zhou Q."/>
            <person name="Bi G."/>
            <person name="Li C."/>
            <person name="Du R."/>
            <person name="Wang X."/>
            <person name="Sun T."/>
            <person name="Guo L."/>
            <person name="Liang H."/>
            <person name="Lu P."/>
            <person name="Wu Y."/>
            <person name="Zhang Z."/>
            <person name="Ro D.K."/>
            <person name="Shang Y."/>
            <person name="Huang S."/>
            <person name="Yan J."/>
        </authorList>
    </citation>
    <scope>NUCLEOTIDE SEQUENCE [LARGE SCALE GENOMIC DNA]</scope>
    <source>
        <strain evidence="1">Ta-2019</strain>
    </source>
</reference>
<evidence type="ECO:0000313" key="1">
    <source>
        <dbReference type="EMBL" id="KAH9300802.1"/>
    </source>
</evidence>
<proteinExistence type="predicted"/>
<keyword evidence="2" id="KW-1185">Reference proteome</keyword>
<gene>
    <name evidence="1" type="ORF">KI387_012385</name>
</gene>
<dbReference type="Proteomes" id="UP000824469">
    <property type="component" value="Unassembled WGS sequence"/>
</dbReference>
<feature type="non-terminal residue" evidence="1">
    <location>
        <position position="1"/>
    </location>
</feature>
<evidence type="ECO:0000313" key="2">
    <source>
        <dbReference type="Proteomes" id="UP000824469"/>
    </source>
</evidence>